<keyword evidence="6" id="KW-0812">Transmembrane</keyword>
<dbReference type="InterPro" id="IPR000742">
    <property type="entry name" value="EGF"/>
</dbReference>
<evidence type="ECO:0000313" key="9">
    <source>
        <dbReference type="EMBL" id="KAI6656529.1"/>
    </source>
</evidence>
<evidence type="ECO:0000259" key="8">
    <source>
        <dbReference type="PROSITE" id="PS50026"/>
    </source>
</evidence>
<dbReference type="InterPro" id="IPR000152">
    <property type="entry name" value="EGF-type_Asp/Asn_hydroxyl_site"/>
</dbReference>
<dbReference type="PROSITE" id="PS00010">
    <property type="entry name" value="ASX_HYDROXYL"/>
    <property type="match status" value="1"/>
</dbReference>
<feature type="disulfide bond" evidence="5">
    <location>
        <begin position="433"/>
        <end position="443"/>
    </location>
</feature>
<evidence type="ECO:0000313" key="10">
    <source>
        <dbReference type="Proteomes" id="UP001165289"/>
    </source>
</evidence>
<protein>
    <submittedName>
        <fullName evidence="9">Fibropellin-1</fullName>
    </submittedName>
</protein>
<keyword evidence="2 7" id="KW-0732">Signal</keyword>
<keyword evidence="6" id="KW-1133">Transmembrane helix</keyword>
<dbReference type="InterPro" id="IPR009030">
    <property type="entry name" value="Growth_fac_rcpt_cys_sf"/>
</dbReference>
<feature type="domain" description="EGF-like" evidence="8">
    <location>
        <begin position="389"/>
        <end position="427"/>
    </location>
</feature>
<feature type="transmembrane region" description="Helical" evidence="6">
    <location>
        <begin position="650"/>
        <end position="674"/>
    </location>
</feature>
<feature type="domain" description="EGF-like" evidence="8">
    <location>
        <begin position="236"/>
        <end position="272"/>
    </location>
</feature>
<feature type="domain" description="EGF-like" evidence="8">
    <location>
        <begin position="274"/>
        <end position="310"/>
    </location>
</feature>
<feature type="domain" description="EGF-like" evidence="8">
    <location>
        <begin position="351"/>
        <end position="387"/>
    </location>
</feature>
<comment type="caution">
    <text evidence="9">The sequence shown here is derived from an EMBL/GenBank/DDBJ whole genome shotgun (WGS) entry which is preliminary data.</text>
</comment>
<evidence type="ECO:0000256" key="7">
    <source>
        <dbReference type="SAM" id="SignalP"/>
    </source>
</evidence>
<keyword evidence="10" id="KW-1185">Reference proteome</keyword>
<dbReference type="EMBL" id="JAKMXF010000144">
    <property type="protein sequence ID" value="KAI6656529.1"/>
    <property type="molecule type" value="Genomic_DNA"/>
</dbReference>
<proteinExistence type="predicted"/>
<accession>A0AAV7K6V3</accession>
<dbReference type="AlphaFoldDB" id="A0AAV7K6V3"/>
<dbReference type="InterPro" id="IPR018097">
    <property type="entry name" value="EGF_Ca-bd_CS"/>
</dbReference>
<feature type="domain" description="EGF-like" evidence="8">
    <location>
        <begin position="429"/>
        <end position="464"/>
    </location>
</feature>
<feature type="disulfide bond" evidence="5">
    <location>
        <begin position="262"/>
        <end position="271"/>
    </location>
</feature>
<evidence type="ECO:0000256" key="3">
    <source>
        <dbReference type="ARBA" id="ARBA00022737"/>
    </source>
</evidence>
<feature type="chain" id="PRO_5043518530" evidence="7">
    <location>
        <begin position="20"/>
        <end position="906"/>
    </location>
</feature>
<keyword evidence="6" id="KW-0472">Membrane</keyword>
<evidence type="ECO:0000256" key="1">
    <source>
        <dbReference type="ARBA" id="ARBA00022536"/>
    </source>
</evidence>
<organism evidence="9 10">
    <name type="scientific">Oopsacas minuta</name>
    <dbReference type="NCBI Taxonomy" id="111878"/>
    <lineage>
        <taxon>Eukaryota</taxon>
        <taxon>Metazoa</taxon>
        <taxon>Porifera</taxon>
        <taxon>Hexactinellida</taxon>
        <taxon>Hexasterophora</taxon>
        <taxon>Lyssacinosida</taxon>
        <taxon>Leucopsacidae</taxon>
        <taxon>Oopsacas</taxon>
    </lineage>
</organism>
<comment type="caution">
    <text evidence="5">Lacks conserved residue(s) required for the propagation of feature annotation.</text>
</comment>
<sequence>MISLITFLLILFITHPCRPDCYGNVTDSIIQVHILSIIDIPPESGDPPQVTLLAVYYNCRAHSPSPDLFSSLTLTVDFQVSIPDPSVIQYTQIDFECKSDSWVNIISATPVYNSSQPEEYRSHSFYKDNCTQCHISASNPYHCIECDEMCSESYFGYCTSLGASECCDYLWQDICYTSCPLRTVSDLNHTCKCSNFVSGINCDVCHYPCENNGTTNAECNGCVCPQGYTDVNCSTEINYCLNTPCPENAICNTSPLGFICTCIQGYTGVDCESEINYCITQPCHNEAVCRYNTSGYTCICHAGTTGFDCSSIIDSCSIQNPCVNNATCVNGIRGAECVCTYEYTGQLCESVIDFCDYSPCENNGSCTPILGNYTCSCDFPYTGLQCQDTIDYCMPNPCVVNSTIGCVNVEQGPVCVCEGGYTGELCGDNINDCIDVDCNGGMCIDEVLGYICQCPLGVTGDNCELNDVEVLCSEIMCQNNGSCSHEYFMNANRDEVILVASGNFTYKSDYCNCSNAWGGVLCIECLLACGDNQVQDFACFQCMCEGLWSGEECLECEYFREAGVCVENCTLESYQVSANRTCFACGLPNCILCNQSRPQECMECESNYTLNVDTGECEETPMHITTISMTTSSPTQPSTDPPFEFPTLNFSLPLGFLLLLLIIIAIIIAVYCLWKFKCCGCGGCGGGGNSRGGPSWWGWGSGRKQKMNIKVRRKGLDDNDDVVVRSGKKRKVVKKRVNKKKIDKYKNLENNRKSFEFLPPTADLKPTHSEAIELNDNPEYSPLRHTTPYTDDYEFIFERQLKQGGPTSTPLHPPTHTVSTILTPAGESQIGDYHSYQDSFTSESVYFPPSVLQQYENVNNDNSPQRNTPEYDANYYIWMSTDNYQEYTQATQSGISQNSPHSHTTL</sequence>
<dbReference type="SMART" id="SM00179">
    <property type="entry name" value="EGF_CA"/>
    <property type="match status" value="5"/>
</dbReference>
<dbReference type="Pfam" id="PF00008">
    <property type="entry name" value="EGF"/>
    <property type="match status" value="1"/>
</dbReference>
<keyword evidence="3" id="KW-0677">Repeat</keyword>
<dbReference type="PROSITE" id="PS01186">
    <property type="entry name" value="EGF_2"/>
    <property type="match status" value="3"/>
</dbReference>
<dbReference type="Gene3D" id="2.10.25.10">
    <property type="entry name" value="Laminin"/>
    <property type="match status" value="5"/>
</dbReference>
<dbReference type="SUPFAM" id="SSF57184">
    <property type="entry name" value="Growth factor receptor domain"/>
    <property type="match status" value="1"/>
</dbReference>
<feature type="domain" description="EGF-like" evidence="8">
    <location>
        <begin position="312"/>
        <end position="349"/>
    </location>
</feature>
<feature type="disulfide bond" evidence="5">
    <location>
        <begin position="454"/>
        <end position="463"/>
    </location>
</feature>
<keyword evidence="4 5" id="KW-1015">Disulfide bond</keyword>
<feature type="signal peptide" evidence="7">
    <location>
        <begin position="1"/>
        <end position="19"/>
    </location>
</feature>
<feature type="disulfide bond" evidence="5">
    <location>
        <begin position="300"/>
        <end position="309"/>
    </location>
</feature>
<dbReference type="Proteomes" id="UP001165289">
    <property type="component" value="Unassembled WGS sequence"/>
</dbReference>
<dbReference type="PROSITE" id="PS01187">
    <property type="entry name" value="EGF_CA"/>
    <property type="match status" value="1"/>
</dbReference>
<name>A0AAV7K6V3_9METZ</name>
<dbReference type="PROSITE" id="PS00022">
    <property type="entry name" value="EGF_1"/>
    <property type="match status" value="6"/>
</dbReference>
<dbReference type="PROSITE" id="PS50026">
    <property type="entry name" value="EGF_3"/>
    <property type="match status" value="6"/>
</dbReference>
<feature type="disulfide bond" evidence="5">
    <location>
        <begin position="339"/>
        <end position="348"/>
    </location>
</feature>
<dbReference type="SUPFAM" id="SSF57196">
    <property type="entry name" value="EGF/Laminin"/>
    <property type="match status" value="5"/>
</dbReference>
<evidence type="ECO:0000256" key="6">
    <source>
        <dbReference type="SAM" id="Phobius"/>
    </source>
</evidence>
<keyword evidence="1 5" id="KW-0245">EGF-like domain</keyword>
<dbReference type="CDD" id="cd00054">
    <property type="entry name" value="EGF_CA"/>
    <property type="match status" value="2"/>
</dbReference>
<reference evidence="9 10" key="1">
    <citation type="journal article" date="2023" name="BMC Biol.">
        <title>The compact genome of the sponge Oopsacas minuta (Hexactinellida) is lacking key metazoan core genes.</title>
        <authorList>
            <person name="Santini S."/>
            <person name="Schenkelaars Q."/>
            <person name="Jourda C."/>
            <person name="Duchesne M."/>
            <person name="Belahbib H."/>
            <person name="Rocher C."/>
            <person name="Selva M."/>
            <person name="Riesgo A."/>
            <person name="Vervoort M."/>
            <person name="Leys S.P."/>
            <person name="Kodjabachian L."/>
            <person name="Le Bivic A."/>
            <person name="Borchiellini C."/>
            <person name="Claverie J.M."/>
            <person name="Renard E."/>
        </authorList>
    </citation>
    <scope>NUCLEOTIDE SEQUENCE [LARGE SCALE GENOMIC DNA]</scope>
    <source>
        <strain evidence="9">SPO-2</strain>
    </source>
</reference>
<evidence type="ECO:0000256" key="4">
    <source>
        <dbReference type="ARBA" id="ARBA00023157"/>
    </source>
</evidence>
<gene>
    <name evidence="9" type="ORF">LOD99_1325</name>
</gene>
<evidence type="ECO:0000256" key="5">
    <source>
        <dbReference type="PROSITE-ProRule" id="PRU00076"/>
    </source>
</evidence>
<feature type="disulfide bond" evidence="5">
    <location>
        <begin position="398"/>
        <end position="415"/>
    </location>
</feature>
<dbReference type="GO" id="GO:0005509">
    <property type="term" value="F:calcium ion binding"/>
    <property type="evidence" value="ECO:0007669"/>
    <property type="project" value="InterPro"/>
</dbReference>
<dbReference type="InterPro" id="IPR001881">
    <property type="entry name" value="EGF-like_Ca-bd_dom"/>
</dbReference>
<evidence type="ECO:0000256" key="2">
    <source>
        <dbReference type="ARBA" id="ARBA00022729"/>
    </source>
</evidence>
<feature type="disulfide bond" evidence="5">
    <location>
        <begin position="377"/>
        <end position="386"/>
    </location>
</feature>
<dbReference type="SMART" id="SM00181">
    <property type="entry name" value="EGF"/>
    <property type="match status" value="8"/>
</dbReference>
<feature type="disulfide bond" evidence="5">
    <location>
        <begin position="417"/>
        <end position="426"/>
    </location>
</feature>
<dbReference type="PANTHER" id="PTHR12916:SF4">
    <property type="entry name" value="UNINFLATABLE, ISOFORM C"/>
    <property type="match status" value="1"/>
</dbReference>
<dbReference type="PANTHER" id="PTHR12916">
    <property type="entry name" value="CYTOCHROME C OXIDASE POLYPEPTIDE VIC-2"/>
    <property type="match status" value="1"/>
</dbReference>